<reference evidence="2" key="1">
    <citation type="submission" date="2014-08" db="EMBL/GenBank/DDBJ databases">
        <authorList>
            <person name="Falentin Helene"/>
        </authorList>
    </citation>
    <scope>NUCLEOTIDE SEQUENCE</scope>
</reference>
<dbReference type="Pfam" id="PF08843">
    <property type="entry name" value="AbiEii"/>
    <property type="match status" value="1"/>
</dbReference>
<gene>
    <name evidence="2" type="ORF">PFCIRM138_00410</name>
</gene>
<dbReference type="RefSeq" id="WP_013162108.1">
    <property type="nucleotide sequence ID" value="NZ_CP010341.1"/>
</dbReference>
<accession>A0A068VR37</accession>
<dbReference type="PATRIC" id="fig|66712.6.peg.2196"/>
<organism evidence="2">
    <name type="scientific">Propionibacterium freudenreichii subsp. freudenreichii</name>
    <dbReference type="NCBI Taxonomy" id="66712"/>
    <lineage>
        <taxon>Bacteria</taxon>
        <taxon>Bacillati</taxon>
        <taxon>Actinomycetota</taxon>
        <taxon>Actinomycetes</taxon>
        <taxon>Propionibacteriales</taxon>
        <taxon>Propionibacteriaceae</taxon>
        <taxon>Propionibacterium</taxon>
    </lineage>
</organism>
<evidence type="ECO:0000313" key="2">
    <source>
        <dbReference type="EMBL" id="CEP25745.1"/>
    </source>
</evidence>
<name>A0A068VR37_PROFF</name>
<dbReference type="EMBL" id="LM676383">
    <property type="protein sequence ID" value="CEP25745.1"/>
    <property type="molecule type" value="Genomic_DNA"/>
</dbReference>
<dbReference type="KEGG" id="pfre:RM25_2147"/>
<evidence type="ECO:0008006" key="3">
    <source>
        <dbReference type="Google" id="ProtNLM"/>
    </source>
</evidence>
<dbReference type="InterPro" id="IPR014942">
    <property type="entry name" value="AbiEii"/>
</dbReference>
<dbReference type="AlphaFoldDB" id="A0A068VR37"/>
<proteinExistence type="predicted"/>
<evidence type="ECO:0000256" key="1">
    <source>
        <dbReference type="SAM" id="MobiDB-lite"/>
    </source>
</evidence>
<protein>
    <recommendedName>
        <fullName evidence="3">Nucleotidyl transferase, PF08843 family</fullName>
    </recommendedName>
</protein>
<sequence length="259" mass="29108">MSRDQEEQRRITRLALEAVGDDAGFALAGSGAIREHGLIDRPTEDVDLFTVQQAQARFGTSLDRIIAALRAAGYTVESRRRQDTFAQLTIVSAQGRSTDMDLGVDWRAHPPVRLEVGPVLSIEDAVGNKVGALFSRAETRDYLDVDAIRRSGRYSDEELLDLVRGVDAGFDLGWFAQNLDNVERIQPEEVRVYGLTAGQLDDVKMRTKAWASSIHARVRRENTRAGLHERIESEMERRRAKRDDDDDPHRGEPRGRGSR</sequence>
<feature type="region of interest" description="Disordered" evidence="1">
    <location>
        <begin position="225"/>
        <end position="259"/>
    </location>
</feature>